<dbReference type="Proteomes" id="UP001163828">
    <property type="component" value="Unassembled WGS sequence"/>
</dbReference>
<proteinExistence type="predicted"/>
<protein>
    <submittedName>
        <fullName evidence="1">Uncharacterized protein</fullName>
    </submittedName>
</protein>
<feature type="non-terminal residue" evidence="1">
    <location>
        <position position="149"/>
    </location>
</feature>
<reference evidence="1" key="1">
    <citation type="submission" date="2022-08" db="EMBL/GenBank/DDBJ databases">
        <authorList>
            <consortium name="DOE Joint Genome Institute"/>
            <person name="Min B."/>
            <person name="Riley R."/>
            <person name="Sierra-Patev S."/>
            <person name="Naranjo-Ortiz M."/>
            <person name="Looney B."/>
            <person name="Konkel Z."/>
            <person name="Slot J.C."/>
            <person name="Sakamoto Y."/>
            <person name="Steenwyk J.L."/>
            <person name="Rokas A."/>
            <person name="Carro J."/>
            <person name="Camarero S."/>
            <person name="Ferreira P."/>
            <person name="Molpeceres G."/>
            <person name="Ruiz-Duenas F.J."/>
            <person name="Serrano A."/>
            <person name="Henrissat B."/>
            <person name="Drula E."/>
            <person name="Hughes K.W."/>
            <person name="Mata J.L."/>
            <person name="Ishikawa N.K."/>
            <person name="Vargas-Isla R."/>
            <person name="Ushijima S."/>
            <person name="Smith C.A."/>
            <person name="Ahrendt S."/>
            <person name="Andreopoulos W."/>
            <person name="He G."/>
            <person name="Labutti K."/>
            <person name="Lipzen A."/>
            <person name="Ng V."/>
            <person name="Sandor L."/>
            <person name="Barry K."/>
            <person name="Martinez A.T."/>
            <person name="Xiao Y."/>
            <person name="Gibbons J.G."/>
            <person name="Terashima K."/>
            <person name="Hibbett D.S."/>
            <person name="Grigoriev I.V."/>
        </authorList>
    </citation>
    <scope>NUCLEOTIDE SEQUENCE</scope>
    <source>
        <strain evidence="1">TFB10827</strain>
    </source>
</reference>
<evidence type="ECO:0000313" key="1">
    <source>
        <dbReference type="EMBL" id="KAJ3997347.1"/>
    </source>
</evidence>
<dbReference type="EMBL" id="MU790585">
    <property type="protein sequence ID" value="KAJ3997347.1"/>
    <property type="molecule type" value="Genomic_DNA"/>
</dbReference>
<evidence type="ECO:0000313" key="2">
    <source>
        <dbReference type="Proteomes" id="UP001163828"/>
    </source>
</evidence>
<accession>A0ABQ8QFR7</accession>
<sequence>MYNLRVPMPIPRTANAQFFNGRYIDDFLNRIVLHASQAGETDLDKMVKYIIDYSSDQVKDIVLYMDEFNLDKLTTLKWKSAKEALYSLFSSTDKPKEYTKEELKDFCKQRSAKPNFVKQSEVEKYLRDFIAIASSLKKHGTITEKQYDY</sequence>
<organism evidence="1 2">
    <name type="scientific">Lentinula boryana</name>
    <dbReference type="NCBI Taxonomy" id="40481"/>
    <lineage>
        <taxon>Eukaryota</taxon>
        <taxon>Fungi</taxon>
        <taxon>Dikarya</taxon>
        <taxon>Basidiomycota</taxon>
        <taxon>Agaricomycotina</taxon>
        <taxon>Agaricomycetes</taxon>
        <taxon>Agaricomycetidae</taxon>
        <taxon>Agaricales</taxon>
        <taxon>Marasmiineae</taxon>
        <taxon>Omphalotaceae</taxon>
        <taxon>Lentinula</taxon>
    </lineage>
</organism>
<gene>
    <name evidence="1" type="ORF">F5050DRAFT_1569597</name>
</gene>
<name>A0ABQ8QFR7_9AGAR</name>
<comment type="caution">
    <text evidence="1">The sequence shown here is derived from an EMBL/GenBank/DDBJ whole genome shotgun (WGS) entry which is preliminary data.</text>
</comment>
<keyword evidence="2" id="KW-1185">Reference proteome</keyword>